<evidence type="ECO:0000256" key="6">
    <source>
        <dbReference type="ARBA" id="ARBA00022833"/>
    </source>
</evidence>
<dbReference type="AlphaFoldDB" id="A0A1Q3A0A5"/>
<dbReference type="InterPro" id="IPR041298">
    <property type="entry name" value="UBZ3"/>
</dbReference>
<feature type="region of interest" description="Disordered" evidence="10">
    <location>
        <begin position="504"/>
        <end position="524"/>
    </location>
</feature>
<evidence type="ECO:0000313" key="13">
    <source>
        <dbReference type="EMBL" id="GAV49124.1"/>
    </source>
</evidence>
<keyword evidence="4" id="KW-0227">DNA damage</keyword>
<evidence type="ECO:0000259" key="11">
    <source>
        <dbReference type="PROSITE" id="PS50173"/>
    </source>
</evidence>
<dbReference type="Pfam" id="PF11799">
    <property type="entry name" value="IMS_C"/>
    <property type="match status" value="1"/>
</dbReference>
<dbReference type="GO" id="GO:0008270">
    <property type="term" value="F:zinc ion binding"/>
    <property type="evidence" value="ECO:0007669"/>
    <property type="project" value="UniProtKB-KW"/>
</dbReference>
<evidence type="ECO:0000256" key="4">
    <source>
        <dbReference type="ARBA" id="ARBA00022763"/>
    </source>
</evidence>
<name>A0A1Q3A0A5_ZYGRO</name>
<keyword evidence="3" id="KW-0479">Metal-binding</keyword>
<dbReference type="PIRSF" id="PIRSF036603">
    <property type="entry name" value="DPol_eta"/>
    <property type="match status" value="1"/>
</dbReference>
<dbReference type="GO" id="GO:0009314">
    <property type="term" value="P:response to radiation"/>
    <property type="evidence" value="ECO:0007669"/>
    <property type="project" value="TreeGrafter"/>
</dbReference>
<dbReference type="InterPro" id="IPR052230">
    <property type="entry name" value="DNA_polymerase_eta"/>
</dbReference>
<dbReference type="PANTHER" id="PTHR45873:SF1">
    <property type="entry name" value="DNA POLYMERASE ETA"/>
    <property type="match status" value="1"/>
</dbReference>
<dbReference type="FunFam" id="3.40.1170.60:FF:000008">
    <property type="entry name" value="DNA polymerase eta subunit"/>
    <property type="match status" value="1"/>
</dbReference>
<dbReference type="PANTHER" id="PTHR45873">
    <property type="entry name" value="DNA POLYMERASE ETA"/>
    <property type="match status" value="1"/>
</dbReference>
<comment type="caution">
    <text evidence="13">The sequence shown here is derived from an EMBL/GenBank/DDBJ whole genome shotgun (WGS) entry which is preliminary data.</text>
</comment>
<keyword evidence="7" id="KW-0234">DNA repair</keyword>
<evidence type="ECO:0000256" key="5">
    <source>
        <dbReference type="ARBA" id="ARBA00022771"/>
    </source>
</evidence>
<dbReference type="GO" id="GO:0042276">
    <property type="term" value="P:error-prone translesion synthesis"/>
    <property type="evidence" value="ECO:0007669"/>
    <property type="project" value="TreeGrafter"/>
</dbReference>
<evidence type="ECO:0000256" key="7">
    <source>
        <dbReference type="ARBA" id="ARBA00023204"/>
    </source>
</evidence>
<dbReference type="EMBL" id="BDGX01000014">
    <property type="protein sequence ID" value="GAV49124.1"/>
    <property type="molecule type" value="Genomic_DNA"/>
</dbReference>
<proteinExistence type="predicted"/>
<dbReference type="PROSITE" id="PS50173">
    <property type="entry name" value="UMUC"/>
    <property type="match status" value="1"/>
</dbReference>
<keyword evidence="5" id="KW-0863">Zinc-finger</keyword>
<dbReference type="Gene3D" id="3.40.1170.60">
    <property type="match status" value="1"/>
</dbReference>
<evidence type="ECO:0000256" key="8">
    <source>
        <dbReference type="ARBA" id="ARBA00023242"/>
    </source>
</evidence>
<organism evidence="13 14">
    <name type="scientific">Zygosaccharomyces rouxii</name>
    <dbReference type="NCBI Taxonomy" id="4956"/>
    <lineage>
        <taxon>Eukaryota</taxon>
        <taxon>Fungi</taxon>
        <taxon>Dikarya</taxon>
        <taxon>Ascomycota</taxon>
        <taxon>Saccharomycotina</taxon>
        <taxon>Saccharomycetes</taxon>
        <taxon>Saccharomycetales</taxon>
        <taxon>Saccharomycetaceae</taxon>
        <taxon>Zygosaccharomyces</taxon>
    </lineage>
</organism>
<dbReference type="OrthoDB" id="5723at2759"/>
<evidence type="ECO:0000259" key="12">
    <source>
        <dbReference type="PROSITE" id="PS51907"/>
    </source>
</evidence>
<feature type="region of interest" description="Disordered" evidence="10">
    <location>
        <begin position="549"/>
        <end position="600"/>
    </location>
</feature>
<protein>
    <recommendedName>
        <fullName evidence="9">DNA polymerase eta</fullName>
    </recommendedName>
</protein>
<evidence type="ECO:0000256" key="2">
    <source>
        <dbReference type="ARBA" id="ARBA00022679"/>
    </source>
</evidence>
<keyword evidence="6" id="KW-0862">Zinc</keyword>
<dbReference type="GO" id="GO:0070987">
    <property type="term" value="P:error-free translesion synthesis"/>
    <property type="evidence" value="ECO:0007669"/>
    <property type="project" value="UniProtKB-ARBA"/>
</dbReference>
<keyword evidence="2" id="KW-0808">Transferase</keyword>
<comment type="subcellular location">
    <subcellularLocation>
        <location evidence="1">Nucleus</location>
    </subcellularLocation>
</comment>
<dbReference type="Gene3D" id="1.10.150.20">
    <property type="entry name" value="5' to 3' exonuclease, C-terminal subdomain"/>
    <property type="match status" value="1"/>
</dbReference>
<feature type="domain" description="UBZ3-type" evidence="12">
    <location>
        <begin position="518"/>
        <end position="553"/>
    </location>
</feature>
<accession>A0A1Q3A0A5</accession>
<dbReference type="GO" id="GO:0035861">
    <property type="term" value="C:site of double-strand break"/>
    <property type="evidence" value="ECO:0007669"/>
    <property type="project" value="TreeGrafter"/>
</dbReference>
<dbReference type="InterPro" id="IPR043502">
    <property type="entry name" value="DNA/RNA_pol_sf"/>
</dbReference>
<dbReference type="Pfam" id="PF00817">
    <property type="entry name" value="IMS"/>
    <property type="match status" value="1"/>
</dbReference>
<dbReference type="GO" id="GO:0006281">
    <property type="term" value="P:DNA repair"/>
    <property type="evidence" value="ECO:0007669"/>
    <property type="project" value="UniProtKB-KW"/>
</dbReference>
<dbReference type="SUPFAM" id="SSF100879">
    <property type="entry name" value="Lesion bypass DNA polymerase (Y-family), little finger domain"/>
    <property type="match status" value="1"/>
</dbReference>
<dbReference type="GO" id="GO:0007064">
    <property type="term" value="P:mitotic sister chromatid cohesion"/>
    <property type="evidence" value="ECO:0007669"/>
    <property type="project" value="UniProtKB-ARBA"/>
</dbReference>
<dbReference type="Gene3D" id="3.30.70.270">
    <property type="match status" value="1"/>
</dbReference>
<evidence type="ECO:0000256" key="10">
    <source>
        <dbReference type="SAM" id="MobiDB-lite"/>
    </source>
</evidence>
<feature type="compositionally biased region" description="Basic and acidic residues" evidence="10">
    <location>
        <begin position="549"/>
        <end position="572"/>
    </location>
</feature>
<dbReference type="GO" id="GO:0005657">
    <property type="term" value="C:replication fork"/>
    <property type="evidence" value="ECO:0007669"/>
    <property type="project" value="UniProtKB-ARBA"/>
</dbReference>
<evidence type="ECO:0000256" key="3">
    <source>
        <dbReference type="ARBA" id="ARBA00022723"/>
    </source>
</evidence>
<dbReference type="Gene3D" id="3.30.1490.100">
    <property type="entry name" value="DNA polymerase, Y-family, little finger domain"/>
    <property type="match status" value="1"/>
</dbReference>
<dbReference type="GO" id="GO:0005634">
    <property type="term" value="C:nucleus"/>
    <property type="evidence" value="ECO:0007669"/>
    <property type="project" value="UniProtKB-SubCell"/>
</dbReference>
<evidence type="ECO:0000256" key="1">
    <source>
        <dbReference type="ARBA" id="ARBA00004123"/>
    </source>
</evidence>
<dbReference type="GO" id="GO:0003684">
    <property type="term" value="F:damaged DNA binding"/>
    <property type="evidence" value="ECO:0007669"/>
    <property type="project" value="InterPro"/>
</dbReference>
<feature type="domain" description="UmuC" evidence="11">
    <location>
        <begin position="26"/>
        <end position="301"/>
    </location>
</feature>
<dbReference type="PROSITE" id="PS51907">
    <property type="entry name" value="ZF_UBZ3"/>
    <property type="match status" value="1"/>
</dbReference>
<dbReference type="Proteomes" id="UP000187013">
    <property type="component" value="Unassembled WGS sequence"/>
</dbReference>
<keyword evidence="8" id="KW-0539">Nucleus</keyword>
<sequence length="600" mass="68779">MSKFKWRDLLQLNSKDDSFKSPLSVLCHIDVNSFYAQVEQVRCGYSKDDPVVCVQWQSLIAVSYAAKQYGITRMDTIQNALEKCDKLIPIHTAVFKKGEDFWQYYDGCGSWNSDPNKKLPVEQYKVSLDPYRRESRKIFKIFTEYFDLAEKASVDEVFLDLGRLCLKKLMFDDELQWPSIKYLREKFAQGQYNLDDNLPPLPSELQKIEFIGDTFNPNDKPISDWDDVLFALGSQITQHVRDEIENNLGYTTSCGIARTKNVCKLASDFKKPNAQTIIRNQCIEDFLDCGAFEITSFWTLGGNLGHELTPILSLPPKGSIKYIREQWPDLKSLRDFLESQPLAGDIGKKDVLAEKLFGSVRGSYLIPLTSQTMVKSMTSNKNMRNNACSNLNDCISWLEVFAGELSGRISELEQEYNKRVIPKTISVTSRTRHRDTHSKSGPFVSRSNKITSHEIQRHGVRLMTELDSKYANSGKYYPLQNINMSFSNFDVVAHHKTVLDMVGGRTQSPKELSPKKDSSADPLECPTCHENFENEKLYQEHLDFEFAKKLSQRLNHEPEPDSKSTGEKRLLERPNSSSPRKHHKKSKSSGSRNILTYFNK</sequence>
<evidence type="ECO:0000313" key="14">
    <source>
        <dbReference type="Proteomes" id="UP000187013"/>
    </source>
</evidence>
<dbReference type="GO" id="GO:0003887">
    <property type="term" value="F:DNA-directed DNA polymerase activity"/>
    <property type="evidence" value="ECO:0007669"/>
    <property type="project" value="TreeGrafter"/>
</dbReference>
<dbReference type="InterPro" id="IPR043128">
    <property type="entry name" value="Rev_trsase/Diguanyl_cyclase"/>
</dbReference>
<evidence type="ECO:0000256" key="9">
    <source>
        <dbReference type="ARBA" id="ARBA00044975"/>
    </source>
</evidence>
<gene>
    <name evidence="13" type="ORF">ZYGR_0N05290</name>
</gene>
<dbReference type="eggNOG" id="KOG2095">
    <property type="taxonomic scope" value="Eukaryota"/>
</dbReference>
<dbReference type="SUPFAM" id="SSF56672">
    <property type="entry name" value="DNA/RNA polymerases"/>
    <property type="match status" value="1"/>
</dbReference>
<dbReference type="InterPro" id="IPR001126">
    <property type="entry name" value="UmuC"/>
</dbReference>
<dbReference type="InterPro" id="IPR017961">
    <property type="entry name" value="DNA_pol_Y-fam_little_finger"/>
</dbReference>
<reference evidence="13 14" key="1">
    <citation type="submission" date="2016-08" db="EMBL/GenBank/DDBJ databases">
        <title>Draft genome sequence of allopolyploid Zygosaccharomyces rouxii.</title>
        <authorList>
            <person name="Watanabe J."/>
            <person name="Uehara K."/>
            <person name="Mogi Y."/>
            <person name="Tsukioka Y."/>
        </authorList>
    </citation>
    <scope>NUCLEOTIDE SEQUENCE [LARGE SCALE GENOMIC DNA]</scope>
    <source>
        <strain evidence="13 14">NBRC 110957</strain>
    </source>
</reference>
<dbReference type="InterPro" id="IPR036775">
    <property type="entry name" value="DNA_pol_Y-fam_lit_finger_sf"/>
</dbReference>